<evidence type="ECO:0000256" key="4">
    <source>
        <dbReference type="RuleBase" id="RU003694"/>
    </source>
</evidence>
<keyword evidence="2" id="KW-0597">Phosphoprotein</keyword>
<dbReference type="InterPro" id="IPR016039">
    <property type="entry name" value="Thiolase-like"/>
</dbReference>
<dbReference type="InterPro" id="IPR050091">
    <property type="entry name" value="PKS_NRPS_Biosynth_Enz"/>
</dbReference>
<dbReference type="EMBL" id="JAERRJ010000009">
    <property type="protein sequence ID" value="MBL1077521.1"/>
    <property type="molecule type" value="Genomic_DNA"/>
</dbReference>
<evidence type="ECO:0000256" key="1">
    <source>
        <dbReference type="ARBA" id="ARBA00022450"/>
    </source>
</evidence>
<dbReference type="PANTHER" id="PTHR43775">
    <property type="entry name" value="FATTY ACID SYNTHASE"/>
    <property type="match status" value="1"/>
</dbReference>
<dbReference type="Pfam" id="PF02801">
    <property type="entry name" value="Ketoacyl-synt_C"/>
    <property type="match status" value="1"/>
</dbReference>
<sequence>MDNPTPSEAGGAALRRATDTIRQLRAQLAQQQAGGPVAIVGAGLRLAGGITDLDGYWAALAAGRSLITEMPRHRRWPFEDEWEFLPARGSFVDDALDFDPGFFGISPRAAQAMDPQHRMLLEVTWEALAHAGIRPEAVLGESVSAFVGITGRHDYADWARERMDAHWALGLGHQFAAGRLAYHFGFTGAAVTFDSACSSSLVAVHHAVGALRRGESEIAVAGGVNLMLAPGSTEVINQTGALAPDGLCKTFDARANGYVRGEGCAMIVLKRLADAERDNDRILGVIHGTAVNQDGRSSGFTAPNADAQRRVIEAALADAGCKPEQIGLLEAHGTGTSLGDPIEVSAIVAALSSRNGGKPLHVGSVKTNLGHLEAASGVVGLLKAMLCVRERTVPPVAHFHTLNPRIDLEGTDIRISGHAAPWSIDESGPLAGVSSFGVIGTNAHAVVGPAPERRTATVAGAEIPRPGWHRVTCVPGHLGTPPPVTPSPV</sequence>
<organism evidence="6 7">
    <name type="scientific">Nocardia acididurans</name>
    <dbReference type="NCBI Taxonomy" id="2802282"/>
    <lineage>
        <taxon>Bacteria</taxon>
        <taxon>Bacillati</taxon>
        <taxon>Actinomycetota</taxon>
        <taxon>Actinomycetes</taxon>
        <taxon>Mycobacteriales</taxon>
        <taxon>Nocardiaceae</taxon>
        <taxon>Nocardia</taxon>
    </lineage>
</organism>
<keyword evidence="3" id="KW-0511">Multifunctional enzyme</keyword>
<comment type="similarity">
    <text evidence="4">Belongs to the thiolase-like superfamily. Beta-ketoacyl-ACP synthases family.</text>
</comment>
<evidence type="ECO:0000313" key="6">
    <source>
        <dbReference type="EMBL" id="MBL1077521.1"/>
    </source>
</evidence>
<evidence type="ECO:0000256" key="3">
    <source>
        <dbReference type="ARBA" id="ARBA00023268"/>
    </source>
</evidence>
<keyword evidence="7" id="KW-1185">Reference proteome</keyword>
<evidence type="ECO:0000256" key="2">
    <source>
        <dbReference type="ARBA" id="ARBA00022553"/>
    </source>
</evidence>
<feature type="domain" description="Ketosynthase family 3 (KS3)" evidence="5">
    <location>
        <begin position="34"/>
        <end position="449"/>
    </location>
</feature>
<proteinExistence type="inferred from homology"/>
<protein>
    <submittedName>
        <fullName evidence="6">Polyketide synthase</fullName>
    </submittedName>
</protein>
<dbReference type="Proteomes" id="UP000602198">
    <property type="component" value="Unassembled WGS sequence"/>
</dbReference>
<evidence type="ECO:0000259" key="5">
    <source>
        <dbReference type="PROSITE" id="PS52004"/>
    </source>
</evidence>
<dbReference type="PANTHER" id="PTHR43775:SF37">
    <property type="entry name" value="SI:DKEY-61P9.11"/>
    <property type="match status" value="1"/>
</dbReference>
<accession>A0ABS1MAA3</accession>
<dbReference type="Gene3D" id="3.40.47.10">
    <property type="match status" value="1"/>
</dbReference>
<dbReference type="InterPro" id="IPR014031">
    <property type="entry name" value="Ketoacyl_synth_C"/>
</dbReference>
<dbReference type="CDD" id="cd00833">
    <property type="entry name" value="PKS"/>
    <property type="match status" value="1"/>
</dbReference>
<reference evidence="6 7" key="1">
    <citation type="submission" date="2021-01" db="EMBL/GenBank/DDBJ databases">
        <title>WGS of actinomycetes isolated from Thailand.</title>
        <authorList>
            <person name="Thawai C."/>
        </authorList>
    </citation>
    <scope>NUCLEOTIDE SEQUENCE [LARGE SCALE GENOMIC DNA]</scope>
    <source>
        <strain evidence="6 7">LPG 2</strain>
    </source>
</reference>
<dbReference type="Pfam" id="PF00109">
    <property type="entry name" value="ketoacyl-synt"/>
    <property type="match status" value="1"/>
</dbReference>
<keyword evidence="4" id="KW-0808">Transferase</keyword>
<comment type="caution">
    <text evidence="6">The sequence shown here is derived from an EMBL/GenBank/DDBJ whole genome shotgun (WGS) entry which is preliminary data.</text>
</comment>
<dbReference type="SUPFAM" id="SSF53901">
    <property type="entry name" value="Thiolase-like"/>
    <property type="match status" value="1"/>
</dbReference>
<dbReference type="InterPro" id="IPR014030">
    <property type="entry name" value="Ketoacyl_synth_N"/>
</dbReference>
<dbReference type="SMART" id="SM00825">
    <property type="entry name" value="PKS_KS"/>
    <property type="match status" value="1"/>
</dbReference>
<keyword evidence="1" id="KW-0596">Phosphopantetheine</keyword>
<evidence type="ECO:0000313" key="7">
    <source>
        <dbReference type="Proteomes" id="UP000602198"/>
    </source>
</evidence>
<dbReference type="PROSITE" id="PS52004">
    <property type="entry name" value="KS3_2"/>
    <property type="match status" value="1"/>
</dbReference>
<name>A0ABS1MAA3_9NOCA</name>
<dbReference type="InterPro" id="IPR020841">
    <property type="entry name" value="PKS_Beta-ketoAc_synthase_dom"/>
</dbReference>
<gene>
    <name evidence="6" type="ORF">JK358_24245</name>
</gene>